<reference evidence="2 3" key="1">
    <citation type="submission" date="2020-10" db="EMBL/GenBank/DDBJ databases">
        <title>The Coptis chinensis genome and diversification of protoberbering-type alkaloids.</title>
        <authorList>
            <person name="Wang B."/>
            <person name="Shu S."/>
            <person name="Song C."/>
            <person name="Liu Y."/>
        </authorList>
    </citation>
    <scope>NUCLEOTIDE SEQUENCE [LARGE SCALE GENOMIC DNA]</scope>
    <source>
        <strain evidence="2">HL-2020</strain>
        <tissue evidence="2">Leaf</tissue>
    </source>
</reference>
<sequence length="258" mass="29183">MQPNPQMMHPQSMMGQGFDPAYGSQMGQMGGYGGFPTGPTPYPGMMQSFPPVGGVGLSGVAPHVNPSFFGRGMPANGMGMMPATGMDRQGMNMWSDPSAAGWAGEDPAGRAAESSYEDAASDHQYGDGGPDRGGRRNALKDKDRVSERDWSGSSDRKYRDERDPERIGTYQEMKMVTIMNMERYREDRDRHVDHRYKDRGPEYDDMGHNKYKDREPEYDEDWDRGRSSRAYSKSRVSYEEDYRARGRDVSKRRRLPSE</sequence>
<dbReference type="GO" id="GO:0005634">
    <property type="term" value="C:nucleus"/>
    <property type="evidence" value="ECO:0007669"/>
    <property type="project" value="UniProtKB-SubCell"/>
</dbReference>
<feature type="region of interest" description="Disordered" evidence="1">
    <location>
        <begin position="88"/>
        <end position="258"/>
    </location>
</feature>
<proteinExistence type="predicted"/>
<gene>
    <name evidence="2" type="ORF">IFM89_008877</name>
</gene>
<dbReference type="Proteomes" id="UP000631114">
    <property type="component" value="Unassembled WGS sequence"/>
</dbReference>
<protein>
    <submittedName>
        <fullName evidence="2">Uncharacterized protein</fullName>
    </submittedName>
</protein>
<dbReference type="EMBL" id="JADFTS010000005">
    <property type="protein sequence ID" value="KAF9604611.1"/>
    <property type="molecule type" value="Genomic_DNA"/>
</dbReference>
<dbReference type="InterPro" id="IPR034772">
    <property type="entry name" value="CPSF6/7"/>
</dbReference>
<dbReference type="AlphaFoldDB" id="A0A835HTQ7"/>
<name>A0A835HTQ7_9MAGN</name>
<feature type="compositionally biased region" description="Basic and acidic residues" evidence="1">
    <location>
        <begin position="120"/>
        <end position="166"/>
    </location>
</feature>
<dbReference type="PANTHER" id="PTHR23204">
    <property type="entry name" value="CLEAVAGE AND POLYADENYLATION SPECIFIC FACTOR"/>
    <property type="match status" value="1"/>
</dbReference>
<evidence type="ECO:0000256" key="1">
    <source>
        <dbReference type="SAM" id="MobiDB-lite"/>
    </source>
</evidence>
<evidence type="ECO:0000313" key="3">
    <source>
        <dbReference type="Proteomes" id="UP000631114"/>
    </source>
</evidence>
<evidence type="ECO:0000313" key="2">
    <source>
        <dbReference type="EMBL" id="KAF9604611.1"/>
    </source>
</evidence>
<keyword evidence="3" id="KW-1185">Reference proteome</keyword>
<feature type="compositionally biased region" description="Basic and acidic residues" evidence="1">
    <location>
        <begin position="182"/>
        <end position="215"/>
    </location>
</feature>
<organism evidence="2 3">
    <name type="scientific">Coptis chinensis</name>
    <dbReference type="NCBI Taxonomy" id="261450"/>
    <lineage>
        <taxon>Eukaryota</taxon>
        <taxon>Viridiplantae</taxon>
        <taxon>Streptophyta</taxon>
        <taxon>Embryophyta</taxon>
        <taxon>Tracheophyta</taxon>
        <taxon>Spermatophyta</taxon>
        <taxon>Magnoliopsida</taxon>
        <taxon>Ranunculales</taxon>
        <taxon>Ranunculaceae</taxon>
        <taxon>Coptidoideae</taxon>
        <taxon>Coptis</taxon>
    </lineage>
</organism>
<feature type="compositionally biased region" description="Basic and acidic residues" evidence="1">
    <location>
        <begin position="236"/>
        <end position="258"/>
    </location>
</feature>
<comment type="caution">
    <text evidence="2">The sequence shown here is derived from an EMBL/GenBank/DDBJ whole genome shotgun (WGS) entry which is preliminary data.</text>
</comment>
<accession>A0A835HTQ7</accession>
<dbReference type="GO" id="GO:0006397">
    <property type="term" value="P:mRNA processing"/>
    <property type="evidence" value="ECO:0007669"/>
    <property type="project" value="UniProtKB-KW"/>
</dbReference>
<dbReference type="OrthoDB" id="439808at2759"/>